<sequence length="112" mass="12187">MTAQPHSPAPTPVPERTPKAIRAALAPQHVEAFDREYRAAMAQATEELDLAPALDFVERWWPIAVLCARGEYKRVTEIAAGLAGRAGRGQDLATVSWDIAEARLRARIAAGE</sequence>
<protein>
    <submittedName>
        <fullName evidence="1">Uncharacterized protein</fullName>
    </submittedName>
</protein>
<organism evidence="1 2">
    <name type="scientific">Streptosporangium lutulentum</name>
    <dbReference type="NCBI Taxonomy" id="1461250"/>
    <lineage>
        <taxon>Bacteria</taxon>
        <taxon>Bacillati</taxon>
        <taxon>Actinomycetota</taxon>
        <taxon>Actinomycetes</taxon>
        <taxon>Streptosporangiales</taxon>
        <taxon>Streptosporangiaceae</taxon>
        <taxon>Streptosporangium</taxon>
    </lineage>
</organism>
<reference evidence="1 2" key="1">
    <citation type="submission" date="2023-07" db="EMBL/GenBank/DDBJ databases">
        <title>Sequencing the genomes of 1000 actinobacteria strains.</title>
        <authorList>
            <person name="Klenk H.-P."/>
        </authorList>
    </citation>
    <scope>NUCLEOTIDE SEQUENCE [LARGE SCALE GENOMIC DNA]</scope>
    <source>
        <strain evidence="1 2">DSM 46740</strain>
    </source>
</reference>
<keyword evidence="2" id="KW-1185">Reference proteome</keyword>
<dbReference type="InterPro" id="IPR046214">
    <property type="entry name" value="DUF6247"/>
</dbReference>
<dbReference type="EMBL" id="JAUSQU010000001">
    <property type="protein sequence ID" value="MDP9842672.1"/>
    <property type="molecule type" value="Genomic_DNA"/>
</dbReference>
<accession>A0ABT9Q7E1</accession>
<evidence type="ECO:0000313" key="1">
    <source>
        <dbReference type="EMBL" id="MDP9842672.1"/>
    </source>
</evidence>
<evidence type="ECO:0000313" key="2">
    <source>
        <dbReference type="Proteomes" id="UP001225356"/>
    </source>
</evidence>
<comment type="caution">
    <text evidence="1">The sequence shown here is derived from an EMBL/GenBank/DDBJ whole genome shotgun (WGS) entry which is preliminary data.</text>
</comment>
<dbReference type="Proteomes" id="UP001225356">
    <property type="component" value="Unassembled WGS sequence"/>
</dbReference>
<dbReference type="RefSeq" id="WP_307556561.1">
    <property type="nucleotide sequence ID" value="NZ_JAUSQU010000001.1"/>
</dbReference>
<dbReference type="Pfam" id="PF19760">
    <property type="entry name" value="DUF6247"/>
    <property type="match status" value="1"/>
</dbReference>
<gene>
    <name evidence="1" type="ORF">J2853_001883</name>
</gene>
<proteinExistence type="predicted"/>
<name>A0ABT9Q7E1_9ACTN</name>